<dbReference type="EMBL" id="PPPD01000001">
    <property type="protein sequence ID" value="PNY80272.1"/>
    <property type="molecule type" value="Genomic_DNA"/>
</dbReference>
<evidence type="ECO:0000313" key="1">
    <source>
        <dbReference type="EMBL" id="PNY80272.1"/>
    </source>
</evidence>
<proteinExistence type="predicted"/>
<evidence type="ECO:0000313" key="2">
    <source>
        <dbReference type="Proteomes" id="UP000236379"/>
    </source>
</evidence>
<reference evidence="1 2" key="1">
    <citation type="submission" date="2018-01" db="EMBL/GenBank/DDBJ databases">
        <title>Deinococcus koreensis sp. nov., a radiation-resistant bacterium isolated from river water.</title>
        <authorList>
            <person name="Choi A."/>
        </authorList>
    </citation>
    <scope>NUCLEOTIDE SEQUENCE [LARGE SCALE GENOMIC DNA]</scope>
    <source>
        <strain evidence="1 2">SJW1-2</strain>
    </source>
</reference>
<accession>A0A2K3UUR5</accession>
<dbReference type="AlphaFoldDB" id="A0A2K3UUR5"/>
<dbReference type="Proteomes" id="UP000236379">
    <property type="component" value="Unassembled WGS sequence"/>
</dbReference>
<name>A0A2K3UUR5_9DEIO</name>
<comment type="caution">
    <text evidence="1">The sequence shown here is derived from an EMBL/GenBank/DDBJ whole genome shotgun (WGS) entry which is preliminary data.</text>
</comment>
<protein>
    <recommendedName>
        <fullName evidence="3">SCP domain-containing protein</fullName>
    </recommendedName>
</protein>
<gene>
    <name evidence="1" type="ORF">CVO96_01855</name>
</gene>
<evidence type="ECO:0008006" key="3">
    <source>
        <dbReference type="Google" id="ProtNLM"/>
    </source>
</evidence>
<organism evidence="1 2">
    <name type="scientific">Deinococcus koreensis</name>
    <dbReference type="NCBI Taxonomy" id="2054903"/>
    <lineage>
        <taxon>Bacteria</taxon>
        <taxon>Thermotogati</taxon>
        <taxon>Deinococcota</taxon>
        <taxon>Deinococci</taxon>
        <taxon>Deinococcales</taxon>
        <taxon>Deinococcaceae</taxon>
        <taxon>Deinococcus</taxon>
    </lineage>
</organism>
<keyword evidence="2" id="KW-1185">Reference proteome</keyword>
<sequence length="246" mass="25334">MTAEPAWAAGCAAHARYLVGVDRGEHAEDPRHPLSSPEGVDCAPGHYFVSSQPDSGAERALGYWATGAFHLPQLLDPRLGRVALGLAHDSRGGVQSAAVLDVRRGLSGAARYPVRFPQPASWSPFRASAASEWPDPLPGCAGYDHPVGPPVALLLGPDTETGGAGGSKAEVSGAALKVNGRPVAACLLTAQTFQGASATETRVGRGVLAAQGAAILLPRQPLPAGAEVRVSFRTPAGPVAWSFRVE</sequence>